<reference evidence="1 2" key="1">
    <citation type="submission" date="2022-04" db="EMBL/GenBank/DDBJ databases">
        <title>Leucobacter sp. isolated from rhizosphere of garlic.</title>
        <authorList>
            <person name="Won M."/>
            <person name="Lee C.-M."/>
            <person name="Woen H.-Y."/>
            <person name="Kwon S.-W."/>
        </authorList>
    </citation>
    <scope>NUCLEOTIDE SEQUENCE [LARGE SCALE GENOMIC DNA]</scope>
    <source>
        <strain evidence="1 2">H21R-40</strain>
    </source>
</reference>
<dbReference type="EMBL" id="CP095045">
    <property type="protein sequence ID" value="UOQ56958.1"/>
    <property type="molecule type" value="Genomic_DNA"/>
</dbReference>
<dbReference type="RefSeq" id="WP_244727519.1">
    <property type="nucleotide sequence ID" value="NZ_CP095045.1"/>
</dbReference>
<evidence type="ECO:0008006" key="3">
    <source>
        <dbReference type="Google" id="ProtNLM"/>
    </source>
</evidence>
<evidence type="ECO:0000313" key="2">
    <source>
        <dbReference type="Proteomes" id="UP000831786"/>
    </source>
</evidence>
<dbReference type="Proteomes" id="UP000831786">
    <property type="component" value="Chromosome"/>
</dbReference>
<dbReference type="InterPro" id="IPR011008">
    <property type="entry name" value="Dimeric_a/b-barrel"/>
</dbReference>
<keyword evidence="2" id="KW-1185">Reference proteome</keyword>
<dbReference type="Gene3D" id="3.30.70.100">
    <property type="match status" value="1"/>
</dbReference>
<sequence length="129" mass="14450">MTTHRPPAGGAPRPRFSSTFIFETGDLTPEFHRIDDEIAARARRIPGFLGEEAWHNTETGLHAEVYYWASMEALQELVGMDTHRLAKGRHTEWLGRYRVVIAEVQSVYGDPLLGREHRPGAAAQAEPGT</sequence>
<name>A0ABY4FL02_9MICO</name>
<gene>
    <name evidence="1" type="ORF">MUN78_15015</name>
</gene>
<evidence type="ECO:0000313" key="1">
    <source>
        <dbReference type="EMBL" id="UOQ56958.1"/>
    </source>
</evidence>
<dbReference type="SUPFAM" id="SSF54909">
    <property type="entry name" value="Dimeric alpha+beta barrel"/>
    <property type="match status" value="1"/>
</dbReference>
<protein>
    <recommendedName>
        <fullName evidence="3">Antibiotic biosynthesis monooxygenase</fullName>
    </recommendedName>
</protein>
<organism evidence="1 2">
    <name type="scientific">Leucobacter allii</name>
    <dbReference type="NCBI Taxonomy" id="2932247"/>
    <lineage>
        <taxon>Bacteria</taxon>
        <taxon>Bacillati</taxon>
        <taxon>Actinomycetota</taxon>
        <taxon>Actinomycetes</taxon>
        <taxon>Micrococcales</taxon>
        <taxon>Microbacteriaceae</taxon>
        <taxon>Leucobacter</taxon>
    </lineage>
</organism>
<proteinExistence type="predicted"/>
<accession>A0ABY4FL02</accession>